<proteinExistence type="predicted"/>
<protein>
    <submittedName>
        <fullName evidence="1">Uncharacterized protein</fullName>
    </submittedName>
</protein>
<dbReference type="RefSeq" id="WP_050351562.1">
    <property type="nucleotide sequence ID" value="NZ_CP073011.1"/>
</dbReference>
<accession>A0A0L0QKB5</accession>
<reference evidence="2" key="1">
    <citation type="submission" date="2015-07" db="EMBL/GenBank/DDBJ databases">
        <title>Fjat-10053 dsm26.</title>
        <authorList>
            <person name="Liu B."/>
            <person name="Wang J."/>
            <person name="Zhu Y."/>
            <person name="Liu G."/>
            <person name="Chen Q."/>
            <person name="Chen Z."/>
            <person name="Lan J."/>
            <person name="Che J."/>
            <person name="Ge C."/>
            <person name="Shi H."/>
            <person name="Pan Z."/>
            <person name="Liu X."/>
        </authorList>
    </citation>
    <scope>NUCLEOTIDE SEQUENCE [LARGE SCALE GENOMIC DNA]</scope>
    <source>
        <strain evidence="2">DSM 26</strain>
    </source>
</reference>
<keyword evidence="2" id="KW-1185">Reference proteome</keyword>
<name>A0A0L0QKB5_VIRPA</name>
<dbReference type="EMBL" id="LGTO01000007">
    <property type="protein sequence ID" value="KNE19060.1"/>
    <property type="molecule type" value="Genomic_DNA"/>
</dbReference>
<sequence>MKQIGFREAMFINLYEPVAYIREYRNGDFDETWFPRRKLWDQKISKLPIHNYTLGEMFNGFDGKWIVEEKE</sequence>
<evidence type="ECO:0000313" key="1">
    <source>
        <dbReference type="EMBL" id="KNE19060.1"/>
    </source>
</evidence>
<dbReference type="AlphaFoldDB" id="A0A0L0QKB5"/>
<dbReference type="Proteomes" id="UP000036780">
    <property type="component" value="Unassembled WGS sequence"/>
</dbReference>
<evidence type="ECO:0000313" key="2">
    <source>
        <dbReference type="Proteomes" id="UP000036780"/>
    </source>
</evidence>
<comment type="caution">
    <text evidence="1">The sequence shown here is derived from an EMBL/GenBank/DDBJ whole genome shotgun (WGS) entry which is preliminary data.</text>
</comment>
<gene>
    <name evidence="1" type="ORF">AFK71_10900</name>
</gene>
<dbReference type="GeneID" id="66872075"/>
<organism evidence="1 2">
    <name type="scientific">Virgibacillus pantothenticus</name>
    <dbReference type="NCBI Taxonomy" id="1473"/>
    <lineage>
        <taxon>Bacteria</taxon>
        <taxon>Bacillati</taxon>
        <taxon>Bacillota</taxon>
        <taxon>Bacilli</taxon>
        <taxon>Bacillales</taxon>
        <taxon>Bacillaceae</taxon>
        <taxon>Virgibacillus</taxon>
    </lineage>
</organism>
<dbReference type="PATRIC" id="fig|1473.5.peg.704"/>